<evidence type="ECO:0000256" key="1">
    <source>
        <dbReference type="ARBA" id="ARBA00006594"/>
    </source>
</evidence>
<dbReference type="Proteomes" id="UP001597299">
    <property type="component" value="Unassembled WGS sequence"/>
</dbReference>
<dbReference type="InterPro" id="IPR001091">
    <property type="entry name" value="RM_Methyltransferase"/>
</dbReference>
<evidence type="ECO:0000256" key="2">
    <source>
        <dbReference type="ARBA" id="ARBA00022603"/>
    </source>
</evidence>
<evidence type="ECO:0000313" key="7">
    <source>
        <dbReference type="EMBL" id="MFD2142341.1"/>
    </source>
</evidence>
<dbReference type="PANTHER" id="PTHR13370:SF3">
    <property type="entry name" value="TRNA (GUANINE(10)-N2)-METHYLTRANSFERASE HOMOLOG"/>
    <property type="match status" value="1"/>
</dbReference>
<dbReference type="RefSeq" id="WP_213354141.1">
    <property type="nucleotide sequence ID" value="NZ_JAHBGB010000037.1"/>
</dbReference>
<comment type="similarity">
    <text evidence="1 5">Belongs to the N(4)/N(6)-methyltransferase family.</text>
</comment>
<evidence type="ECO:0000256" key="3">
    <source>
        <dbReference type="ARBA" id="ARBA00022679"/>
    </source>
</evidence>
<keyword evidence="3" id="KW-0808">Transferase</keyword>
<sequence>MRKEIIGDCTLYLYDCHSMLADIPDNSAIVSDPPYGIAFQRGVGGQGKHSVRNRKAIVGDAHPFDPAIWLSFPEVVLWGANHYAQRLPHGRWLAWDKLAGVPEYDDFSDVEFAWIKGRGKDRIFSHLWKGICKASEKGGKERWHPTQKPVALMERCLKEVAGSPIVDPYMGSGTTGVACAKAGRQFIGIEIDEGYFNIACERIRKAYAQPDMFVERPAPPQQLSMLGAAE</sequence>
<keyword evidence="2" id="KW-0489">Methyltransferase</keyword>
<comment type="catalytic activity">
    <reaction evidence="4">
        <text>a 2'-deoxyadenosine in DNA + S-adenosyl-L-methionine = an N(6)-methyl-2'-deoxyadenosine in DNA + S-adenosyl-L-homocysteine + H(+)</text>
        <dbReference type="Rhea" id="RHEA:15197"/>
        <dbReference type="Rhea" id="RHEA-COMP:12418"/>
        <dbReference type="Rhea" id="RHEA-COMP:12419"/>
        <dbReference type="ChEBI" id="CHEBI:15378"/>
        <dbReference type="ChEBI" id="CHEBI:57856"/>
        <dbReference type="ChEBI" id="CHEBI:59789"/>
        <dbReference type="ChEBI" id="CHEBI:90615"/>
        <dbReference type="ChEBI" id="CHEBI:90616"/>
        <dbReference type="EC" id="2.1.1.72"/>
    </reaction>
</comment>
<accession>A0ABW4Z1R8</accession>
<evidence type="ECO:0000256" key="4">
    <source>
        <dbReference type="ARBA" id="ARBA00047942"/>
    </source>
</evidence>
<dbReference type="InterPro" id="IPR002941">
    <property type="entry name" value="DNA_methylase_N4/N6"/>
</dbReference>
<dbReference type="InterPro" id="IPR002052">
    <property type="entry name" value="DNA_methylase_N6_adenine_CS"/>
</dbReference>
<dbReference type="EC" id="2.1.1.-" evidence="5"/>
<evidence type="ECO:0000259" key="6">
    <source>
        <dbReference type="Pfam" id="PF01555"/>
    </source>
</evidence>
<dbReference type="SUPFAM" id="SSF53335">
    <property type="entry name" value="S-adenosyl-L-methionine-dependent methyltransferases"/>
    <property type="match status" value="1"/>
</dbReference>
<organism evidence="7 8">
    <name type="scientific">Ancylobacter oerskovii</name>
    <dbReference type="NCBI Taxonomy" id="459519"/>
    <lineage>
        <taxon>Bacteria</taxon>
        <taxon>Pseudomonadati</taxon>
        <taxon>Pseudomonadota</taxon>
        <taxon>Alphaproteobacteria</taxon>
        <taxon>Hyphomicrobiales</taxon>
        <taxon>Xanthobacteraceae</taxon>
        <taxon>Ancylobacter</taxon>
    </lineage>
</organism>
<dbReference type="PANTHER" id="PTHR13370">
    <property type="entry name" value="RNA METHYLASE-RELATED"/>
    <property type="match status" value="1"/>
</dbReference>
<evidence type="ECO:0000256" key="5">
    <source>
        <dbReference type="RuleBase" id="RU362026"/>
    </source>
</evidence>
<keyword evidence="8" id="KW-1185">Reference proteome</keyword>
<evidence type="ECO:0000313" key="8">
    <source>
        <dbReference type="Proteomes" id="UP001597299"/>
    </source>
</evidence>
<dbReference type="Pfam" id="PF01555">
    <property type="entry name" value="N6_N4_Mtase"/>
    <property type="match status" value="1"/>
</dbReference>
<dbReference type="PROSITE" id="PS00092">
    <property type="entry name" value="N6_MTASE"/>
    <property type="match status" value="1"/>
</dbReference>
<dbReference type="PRINTS" id="PR00508">
    <property type="entry name" value="S21N4MTFRASE"/>
</dbReference>
<protein>
    <recommendedName>
        <fullName evidence="5">Methyltransferase</fullName>
        <ecNumber evidence="5">2.1.1.-</ecNumber>
    </recommendedName>
</protein>
<dbReference type="InterPro" id="IPR029063">
    <property type="entry name" value="SAM-dependent_MTases_sf"/>
</dbReference>
<gene>
    <name evidence="7" type="ORF">ACFSNC_18195</name>
</gene>
<name>A0ABW4Z1R8_9HYPH</name>
<comment type="caution">
    <text evidence="7">The sequence shown here is derived from an EMBL/GenBank/DDBJ whole genome shotgun (WGS) entry which is preliminary data.</text>
</comment>
<feature type="domain" description="DNA methylase N-4/N-6" evidence="6">
    <location>
        <begin position="118"/>
        <end position="199"/>
    </location>
</feature>
<dbReference type="EMBL" id="JBHUHD010000001">
    <property type="protein sequence ID" value="MFD2142341.1"/>
    <property type="molecule type" value="Genomic_DNA"/>
</dbReference>
<dbReference type="Gene3D" id="3.40.50.150">
    <property type="entry name" value="Vaccinia Virus protein VP39"/>
    <property type="match status" value="1"/>
</dbReference>
<proteinExistence type="inferred from homology"/>
<reference evidence="8" key="1">
    <citation type="journal article" date="2019" name="Int. J. Syst. Evol. Microbiol.">
        <title>The Global Catalogue of Microorganisms (GCM) 10K type strain sequencing project: providing services to taxonomists for standard genome sequencing and annotation.</title>
        <authorList>
            <consortium name="The Broad Institute Genomics Platform"/>
            <consortium name="The Broad Institute Genome Sequencing Center for Infectious Disease"/>
            <person name="Wu L."/>
            <person name="Ma J."/>
        </authorList>
    </citation>
    <scope>NUCLEOTIDE SEQUENCE [LARGE SCALE GENOMIC DNA]</scope>
    <source>
        <strain evidence="8">CCM 7435</strain>
    </source>
</reference>